<dbReference type="STRING" id="930990.A0A067MDI8"/>
<comment type="pathway">
    <text evidence="1">Glycolipid biosynthesis; glycosylphosphatidylinositol-anchor biosynthesis.</text>
</comment>
<dbReference type="OrthoDB" id="6256716at2759"/>
<evidence type="ECO:0000256" key="1">
    <source>
        <dbReference type="ARBA" id="ARBA00004687"/>
    </source>
</evidence>
<dbReference type="InterPro" id="IPR044215">
    <property type="entry name" value="PIG-H"/>
</dbReference>
<dbReference type="GO" id="GO:0000506">
    <property type="term" value="C:glycosylphosphatidylinositol-N-acetylglucosaminyltransferase (GPI-GnT) complex"/>
    <property type="evidence" value="ECO:0007669"/>
    <property type="project" value="InterPro"/>
</dbReference>
<comment type="similarity">
    <text evidence="2">Belongs to the PIGH family.</text>
</comment>
<name>A0A067MDI8_BOTB1</name>
<protein>
    <recommendedName>
        <fullName evidence="3">Phosphatidylinositol N-acetylglucosaminyltransferase subunit H conserved domain-containing protein</fullName>
    </recommendedName>
</protein>
<sequence>MIPLPQTHPQLSVHNLGGDVFEFKVESWRVVGKDGRIKRGARWWSVVDLIVLIGLAWIWDERQRLLQSRYKALALAAVVVRYLHSKCNHVLWESILAFPSHGVQLEVHRGIPPTPLTPPLAISVSRRFVPLHSVMDIVINEGLRTWDFRYYLAVIRTTQAQDSLEDVQVEVGFENINPPFAVLSEVYHGLREVLFDEIEDSSTDR</sequence>
<dbReference type="GO" id="GO:0006506">
    <property type="term" value="P:GPI anchor biosynthetic process"/>
    <property type="evidence" value="ECO:0007669"/>
    <property type="project" value="UniProtKB-UniPathway"/>
</dbReference>
<dbReference type="PANTHER" id="PTHR15231:SF1">
    <property type="entry name" value="PHOSPHATIDYLINOSITOL N-ACETYLGLUCOSAMINYLTRANSFERASE SUBUNIT H"/>
    <property type="match status" value="1"/>
</dbReference>
<dbReference type="HOGENOM" id="CLU_114240_0_0_1"/>
<accession>A0A067MDI8</accession>
<proteinExistence type="inferred from homology"/>
<dbReference type="UniPathway" id="UPA00196"/>
<evidence type="ECO:0000313" key="4">
    <source>
        <dbReference type="EMBL" id="KDQ09927.1"/>
    </source>
</evidence>
<dbReference type="EMBL" id="KL198073">
    <property type="protein sequence ID" value="KDQ09927.1"/>
    <property type="molecule type" value="Genomic_DNA"/>
</dbReference>
<keyword evidence="5" id="KW-1185">Reference proteome</keyword>
<dbReference type="Pfam" id="PF10181">
    <property type="entry name" value="PIG-H"/>
    <property type="match status" value="1"/>
</dbReference>
<dbReference type="Proteomes" id="UP000027195">
    <property type="component" value="Unassembled WGS sequence"/>
</dbReference>
<evidence type="ECO:0000259" key="3">
    <source>
        <dbReference type="Pfam" id="PF10181"/>
    </source>
</evidence>
<feature type="domain" description="Phosphatidylinositol N-acetylglucosaminyltransferase subunit H conserved" evidence="3">
    <location>
        <begin position="94"/>
        <end position="164"/>
    </location>
</feature>
<dbReference type="FunCoup" id="A0A067MDI8">
    <property type="interactions" value="80"/>
</dbReference>
<reference evidence="5" key="1">
    <citation type="journal article" date="2014" name="Proc. Natl. Acad. Sci. U.S.A.">
        <title>Extensive sampling of basidiomycete genomes demonstrates inadequacy of the white-rot/brown-rot paradigm for wood decay fungi.</title>
        <authorList>
            <person name="Riley R."/>
            <person name="Salamov A.A."/>
            <person name="Brown D.W."/>
            <person name="Nagy L.G."/>
            <person name="Floudas D."/>
            <person name="Held B.W."/>
            <person name="Levasseur A."/>
            <person name="Lombard V."/>
            <person name="Morin E."/>
            <person name="Otillar R."/>
            <person name="Lindquist E.A."/>
            <person name="Sun H."/>
            <person name="LaButti K.M."/>
            <person name="Schmutz J."/>
            <person name="Jabbour D."/>
            <person name="Luo H."/>
            <person name="Baker S.E."/>
            <person name="Pisabarro A.G."/>
            <person name="Walton J.D."/>
            <person name="Blanchette R.A."/>
            <person name="Henrissat B."/>
            <person name="Martin F."/>
            <person name="Cullen D."/>
            <person name="Hibbett D.S."/>
            <person name="Grigoriev I.V."/>
        </authorList>
    </citation>
    <scope>NUCLEOTIDE SEQUENCE [LARGE SCALE GENOMIC DNA]</scope>
    <source>
        <strain evidence="5">FD-172 SS1</strain>
    </source>
</reference>
<evidence type="ECO:0000313" key="5">
    <source>
        <dbReference type="Proteomes" id="UP000027195"/>
    </source>
</evidence>
<organism evidence="4 5">
    <name type="scientific">Botryobasidium botryosum (strain FD-172 SS1)</name>
    <dbReference type="NCBI Taxonomy" id="930990"/>
    <lineage>
        <taxon>Eukaryota</taxon>
        <taxon>Fungi</taxon>
        <taxon>Dikarya</taxon>
        <taxon>Basidiomycota</taxon>
        <taxon>Agaricomycotina</taxon>
        <taxon>Agaricomycetes</taxon>
        <taxon>Cantharellales</taxon>
        <taxon>Botryobasidiaceae</taxon>
        <taxon>Botryobasidium</taxon>
    </lineage>
</organism>
<evidence type="ECO:0000256" key="2">
    <source>
        <dbReference type="ARBA" id="ARBA00009610"/>
    </source>
</evidence>
<dbReference type="AlphaFoldDB" id="A0A067MDI8"/>
<dbReference type="PANTHER" id="PTHR15231">
    <property type="entry name" value="PHOSPHATIDYLINOSITOL N-ACETYLGLUCOSAMINYLTRANSFERASE SUBUNIT H"/>
    <property type="match status" value="1"/>
</dbReference>
<dbReference type="InterPro" id="IPR019328">
    <property type="entry name" value="PIGH-H_dom"/>
</dbReference>
<dbReference type="InParanoid" id="A0A067MDI8"/>
<gene>
    <name evidence="4" type="ORF">BOTBODRAFT_507032</name>
</gene>